<evidence type="ECO:0000256" key="4">
    <source>
        <dbReference type="ARBA" id="ARBA00023136"/>
    </source>
</evidence>
<feature type="transmembrane region" description="Helical" evidence="6">
    <location>
        <begin position="118"/>
        <end position="141"/>
    </location>
</feature>
<dbReference type="PROSITE" id="PS50850">
    <property type="entry name" value="MFS"/>
    <property type="match status" value="1"/>
</dbReference>
<dbReference type="Gene3D" id="1.20.1720.10">
    <property type="entry name" value="Multidrug resistance protein D"/>
    <property type="match status" value="1"/>
</dbReference>
<evidence type="ECO:0000313" key="9">
    <source>
        <dbReference type="Proteomes" id="UP000298159"/>
    </source>
</evidence>
<dbReference type="CDD" id="cd17321">
    <property type="entry name" value="MFS_MMR_MDR_like"/>
    <property type="match status" value="1"/>
</dbReference>
<feature type="transmembrane region" description="Helical" evidence="6">
    <location>
        <begin position="346"/>
        <end position="364"/>
    </location>
</feature>
<dbReference type="PANTHER" id="PTHR42718:SF40">
    <property type="entry name" value="METHYLENOMYCIN A RESISTANCE PROTEIN"/>
    <property type="match status" value="1"/>
</dbReference>
<evidence type="ECO:0000313" key="8">
    <source>
        <dbReference type="EMBL" id="TGN78004.1"/>
    </source>
</evidence>
<comment type="caution">
    <text evidence="8">The sequence shown here is derived from an EMBL/GenBank/DDBJ whole genome shotgun (WGS) entry which is preliminary data.</text>
</comment>
<evidence type="ECO:0000256" key="5">
    <source>
        <dbReference type="ARBA" id="ARBA00023251"/>
    </source>
</evidence>
<evidence type="ECO:0000256" key="3">
    <source>
        <dbReference type="ARBA" id="ARBA00022989"/>
    </source>
</evidence>
<evidence type="ECO:0000259" key="7">
    <source>
        <dbReference type="PROSITE" id="PS50850"/>
    </source>
</evidence>
<keyword evidence="4 6" id="KW-0472">Membrane</keyword>
<sequence length="473" mass="49143">MPRAESPAVPLPGEVTPDQRAVPPALRLTALATGFVMAALDVTVVNVAGSAIQEQLHASLPELTWIVDGYVLVFSSLLLLAGGLANRLGAKNVYLGGMAVFFVASLGCALAPNAAVLIAARLLQGVGAALFMPSSLSLLVFSFPEKRERTRMLGLWSAIVATSAGLGPTVGGLLVSAFGWQSIFVINLPIGIIGMLLTKRFIAPSEVRATKLAVPGHVLWIVALAALSFALIEGPRLGWGAGGMLASYAVLVVAAGSLLVRERRADNLVMPWSLFSRPSFAGANLVGFLFNLALYGSMFMLSLYLQHARGATPFQAGLELLPMTIWFPLANVVYSRISARFSNGALLTVFLLVAGVSSLTMVTVSEETPYWVLAVAVGLANIGAGIISPGMTAALVDAAGPEHANAAGSVLNANRQIGTLVGIAVMSVVLGTVSDWNRGPALCFAVIGVAYLAAAVGAWLMIARAEQREAATA</sequence>
<feature type="transmembrane region" description="Helical" evidence="6">
    <location>
        <begin position="177"/>
        <end position="197"/>
    </location>
</feature>
<comment type="subcellular location">
    <subcellularLocation>
        <location evidence="1">Cell membrane</location>
        <topology evidence="1">Multi-pass membrane protein</topology>
    </subcellularLocation>
</comment>
<dbReference type="Pfam" id="PF07690">
    <property type="entry name" value="MFS_1"/>
    <property type="match status" value="1"/>
</dbReference>
<dbReference type="InterPro" id="IPR020846">
    <property type="entry name" value="MFS_dom"/>
</dbReference>
<reference evidence="8 9" key="1">
    <citation type="submission" date="2019-04" db="EMBL/GenBank/DDBJ databases">
        <title>Streptomyces sp. nov. Bv016 isolated from bark of Buahinia variegata.</title>
        <authorList>
            <person name="Kanchanasin P."/>
            <person name="Tanasupawat S."/>
            <person name="Yuki M."/>
            <person name="Kudo T."/>
        </authorList>
    </citation>
    <scope>NUCLEOTIDE SEQUENCE [LARGE SCALE GENOMIC DNA]</scope>
    <source>
        <strain evidence="8 9">Bv016</strain>
    </source>
</reference>
<evidence type="ECO:0000256" key="2">
    <source>
        <dbReference type="ARBA" id="ARBA00022692"/>
    </source>
</evidence>
<proteinExistence type="predicted"/>
<dbReference type="Proteomes" id="UP000298159">
    <property type="component" value="Unassembled WGS sequence"/>
</dbReference>
<dbReference type="InterPro" id="IPR036259">
    <property type="entry name" value="MFS_trans_sf"/>
</dbReference>
<feature type="transmembrane region" description="Helical" evidence="6">
    <location>
        <begin position="439"/>
        <end position="462"/>
    </location>
</feature>
<feature type="transmembrane region" description="Helical" evidence="6">
    <location>
        <begin position="316"/>
        <end position="334"/>
    </location>
</feature>
<protein>
    <submittedName>
        <fullName evidence="8">MFS transporter</fullName>
    </submittedName>
</protein>
<keyword evidence="5" id="KW-0046">Antibiotic resistance</keyword>
<dbReference type="Gene3D" id="1.20.1250.20">
    <property type="entry name" value="MFS general substrate transporter like domains"/>
    <property type="match status" value="1"/>
</dbReference>
<dbReference type="InterPro" id="IPR011701">
    <property type="entry name" value="MFS"/>
</dbReference>
<feature type="transmembrane region" description="Helical" evidence="6">
    <location>
        <begin position="28"/>
        <end position="51"/>
    </location>
</feature>
<gene>
    <name evidence="8" type="ORF">E5083_12435</name>
</gene>
<feature type="transmembrane region" description="Helical" evidence="6">
    <location>
        <begin position="93"/>
        <end position="112"/>
    </location>
</feature>
<evidence type="ECO:0000256" key="1">
    <source>
        <dbReference type="ARBA" id="ARBA00004651"/>
    </source>
</evidence>
<feature type="transmembrane region" description="Helical" evidence="6">
    <location>
        <begin position="281"/>
        <end position="304"/>
    </location>
</feature>
<keyword evidence="3 6" id="KW-1133">Transmembrane helix</keyword>
<dbReference type="SUPFAM" id="SSF103473">
    <property type="entry name" value="MFS general substrate transporter"/>
    <property type="match status" value="1"/>
</dbReference>
<feature type="transmembrane region" description="Helical" evidence="6">
    <location>
        <begin position="417"/>
        <end position="433"/>
    </location>
</feature>
<organism evidence="8 9">
    <name type="scientific">Streptomyces bauhiniae</name>
    <dbReference type="NCBI Taxonomy" id="2340725"/>
    <lineage>
        <taxon>Bacteria</taxon>
        <taxon>Bacillati</taxon>
        <taxon>Actinomycetota</taxon>
        <taxon>Actinomycetes</taxon>
        <taxon>Kitasatosporales</taxon>
        <taxon>Streptomycetaceae</taxon>
        <taxon>Streptomyces</taxon>
    </lineage>
</organism>
<dbReference type="GO" id="GO:0022857">
    <property type="term" value="F:transmembrane transporter activity"/>
    <property type="evidence" value="ECO:0007669"/>
    <property type="project" value="InterPro"/>
</dbReference>
<name>A0A4Z1D8Z1_9ACTN</name>
<dbReference type="PANTHER" id="PTHR42718">
    <property type="entry name" value="MAJOR FACILITATOR SUPERFAMILY MULTIDRUG TRANSPORTER MFSC"/>
    <property type="match status" value="1"/>
</dbReference>
<dbReference type="GO" id="GO:0046677">
    <property type="term" value="P:response to antibiotic"/>
    <property type="evidence" value="ECO:0007669"/>
    <property type="project" value="UniProtKB-KW"/>
</dbReference>
<feature type="transmembrane region" description="Helical" evidence="6">
    <location>
        <begin position="238"/>
        <end position="260"/>
    </location>
</feature>
<keyword evidence="9" id="KW-1185">Reference proteome</keyword>
<dbReference type="EMBL" id="SRRT01000003">
    <property type="protein sequence ID" value="TGN78004.1"/>
    <property type="molecule type" value="Genomic_DNA"/>
</dbReference>
<accession>A0A4Z1D8Z1</accession>
<feature type="transmembrane region" description="Helical" evidence="6">
    <location>
        <begin position="153"/>
        <end position="171"/>
    </location>
</feature>
<evidence type="ECO:0000256" key="6">
    <source>
        <dbReference type="SAM" id="Phobius"/>
    </source>
</evidence>
<feature type="domain" description="Major facilitator superfamily (MFS) profile" evidence="7">
    <location>
        <begin position="27"/>
        <end position="466"/>
    </location>
</feature>
<feature type="transmembrane region" description="Helical" evidence="6">
    <location>
        <begin position="209"/>
        <end position="232"/>
    </location>
</feature>
<feature type="transmembrane region" description="Helical" evidence="6">
    <location>
        <begin position="63"/>
        <end position="81"/>
    </location>
</feature>
<feature type="transmembrane region" description="Helical" evidence="6">
    <location>
        <begin position="370"/>
        <end position="396"/>
    </location>
</feature>
<dbReference type="GO" id="GO:0005886">
    <property type="term" value="C:plasma membrane"/>
    <property type="evidence" value="ECO:0007669"/>
    <property type="project" value="UniProtKB-SubCell"/>
</dbReference>
<dbReference type="AlphaFoldDB" id="A0A4Z1D8Z1"/>
<keyword evidence="2 6" id="KW-0812">Transmembrane</keyword>